<proteinExistence type="predicted"/>
<dbReference type="EnsemblMetazoa" id="ASIC016455-RA">
    <property type="protein sequence ID" value="ASIC016455-PA"/>
    <property type="gene ID" value="ASIC016455"/>
</dbReference>
<gene>
    <name evidence="1" type="ORF">ZHAS_00016455</name>
</gene>
<name>A0A084WE26_ANOSI</name>
<evidence type="ECO:0000313" key="2">
    <source>
        <dbReference type="EnsemblMetazoa" id="ASIC016455-PA"/>
    </source>
</evidence>
<evidence type="ECO:0000313" key="3">
    <source>
        <dbReference type="Proteomes" id="UP000030765"/>
    </source>
</evidence>
<dbReference type="VEuPathDB" id="VectorBase:ASIC016455"/>
<protein>
    <submittedName>
        <fullName evidence="1 2">Uncharacterized protein</fullName>
    </submittedName>
</protein>
<organism evidence="1">
    <name type="scientific">Anopheles sinensis</name>
    <name type="common">Mosquito</name>
    <dbReference type="NCBI Taxonomy" id="74873"/>
    <lineage>
        <taxon>Eukaryota</taxon>
        <taxon>Metazoa</taxon>
        <taxon>Ecdysozoa</taxon>
        <taxon>Arthropoda</taxon>
        <taxon>Hexapoda</taxon>
        <taxon>Insecta</taxon>
        <taxon>Pterygota</taxon>
        <taxon>Neoptera</taxon>
        <taxon>Endopterygota</taxon>
        <taxon>Diptera</taxon>
        <taxon>Nematocera</taxon>
        <taxon>Culicoidea</taxon>
        <taxon>Culicidae</taxon>
        <taxon>Anophelinae</taxon>
        <taxon>Anopheles</taxon>
    </lineage>
</organism>
<dbReference type="EMBL" id="KE525340">
    <property type="protein sequence ID" value="KFB48470.1"/>
    <property type="molecule type" value="Genomic_DNA"/>
</dbReference>
<evidence type="ECO:0000313" key="1">
    <source>
        <dbReference type="EMBL" id="KFB48470.1"/>
    </source>
</evidence>
<reference evidence="2" key="2">
    <citation type="submission" date="2020-05" db="UniProtKB">
        <authorList>
            <consortium name="EnsemblMetazoa"/>
        </authorList>
    </citation>
    <scope>IDENTIFICATION</scope>
</reference>
<sequence>MGSLRWNNFSVCKTAKKGFYGPDRTETPGIQCRGTPTSSVMSNIRHGMHMHLCVPQKPPNSVARKCLTRRSVLVRNVYARRQDMSDRYQTLSTLSLIVWEKLQQAASTGSLWNPEAYGKLHA</sequence>
<accession>A0A084WE26</accession>
<dbReference type="EMBL" id="ATLV01023118">
    <property type="status" value="NOT_ANNOTATED_CDS"/>
    <property type="molecule type" value="Genomic_DNA"/>
</dbReference>
<keyword evidence="3" id="KW-1185">Reference proteome</keyword>
<dbReference type="AlphaFoldDB" id="A0A084WE26"/>
<dbReference type="Proteomes" id="UP000030765">
    <property type="component" value="Unassembled WGS sequence"/>
</dbReference>
<reference evidence="1 3" key="1">
    <citation type="journal article" date="2014" name="BMC Genomics">
        <title>Genome sequence of Anopheles sinensis provides insight into genetics basis of mosquito competence for malaria parasites.</title>
        <authorList>
            <person name="Zhou D."/>
            <person name="Zhang D."/>
            <person name="Ding G."/>
            <person name="Shi L."/>
            <person name="Hou Q."/>
            <person name="Ye Y."/>
            <person name="Xu Y."/>
            <person name="Zhou H."/>
            <person name="Xiong C."/>
            <person name="Li S."/>
            <person name="Yu J."/>
            <person name="Hong S."/>
            <person name="Yu X."/>
            <person name="Zou P."/>
            <person name="Chen C."/>
            <person name="Chang X."/>
            <person name="Wang W."/>
            <person name="Lv Y."/>
            <person name="Sun Y."/>
            <person name="Ma L."/>
            <person name="Shen B."/>
            <person name="Zhu C."/>
        </authorList>
    </citation>
    <scope>NUCLEOTIDE SEQUENCE [LARGE SCALE GENOMIC DNA]</scope>
</reference>